<keyword evidence="2" id="KW-1185">Reference proteome</keyword>
<dbReference type="KEGG" id="hfe:HFELIS_13640"/>
<dbReference type="OrthoDB" id="5327246at2"/>
<accession>E7AA29</accession>
<evidence type="ECO:0000313" key="1">
    <source>
        <dbReference type="EMBL" id="CBY83448.1"/>
    </source>
</evidence>
<dbReference type="RefSeq" id="WP_013469812.1">
    <property type="nucleotide sequence ID" value="NC_014810.2"/>
</dbReference>
<name>E7AA29_HELFC</name>
<proteinExistence type="predicted"/>
<reference evidence="1 2" key="1">
    <citation type="journal article" date="2011" name="Genome Biol. Evol.">
        <title>Comparative whole genome sequence analysis of the carcinogenic bacterial model pathogen Helicobacter felis.</title>
        <authorList>
            <person name="Arnold I.C."/>
            <person name="Zigova Z."/>
            <person name="Holden M."/>
            <person name="Lawley T.D."/>
            <person name="Rad R."/>
            <person name="Dougan G."/>
            <person name="Falkow S."/>
            <person name="Bentley S.D."/>
            <person name="Muller A."/>
        </authorList>
    </citation>
    <scope>NUCLEOTIDE SEQUENCE [LARGE SCALE GENOMIC DNA]</scope>
    <source>
        <strain evidence="2">ATCC 49179 / CCUG 28539 / NCTC 12436 / CS1</strain>
    </source>
</reference>
<dbReference type="Proteomes" id="UP000007934">
    <property type="component" value="Chromosome"/>
</dbReference>
<dbReference type="AlphaFoldDB" id="E7AA29"/>
<dbReference type="HOGENOM" id="CLU_2666064_0_0_7"/>
<organism evidence="1 2">
    <name type="scientific">Helicobacter felis (strain ATCC 49179 / CCUG 28539 / NCTC 12436 / CS1)</name>
    <dbReference type="NCBI Taxonomy" id="936155"/>
    <lineage>
        <taxon>Bacteria</taxon>
        <taxon>Pseudomonadati</taxon>
        <taxon>Campylobacterota</taxon>
        <taxon>Epsilonproteobacteria</taxon>
        <taxon>Campylobacterales</taxon>
        <taxon>Helicobacteraceae</taxon>
        <taxon>Helicobacter</taxon>
    </lineage>
</organism>
<dbReference type="GeneID" id="36134753"/>
<gene>
    <name evidence="1" type="ordered locus">Hfelis_13640</name>
</gene>
<protein>
    <submittedName>
        <fullName evidence="1">Uncharacterized protein</fullName>
    </submittedName>
</protein>
<sequence length="75" mass="8571">MSDVLPAQVIEVNIGGRRYKITLDASFSQEAIDEIKDTFHLKEIAPLELFKAYLNKVRDTSELNAQLRQLLNKIP</sequence>
<evidence type="ECO:0000313" key="2">
    <source>
        <dbReference type="Proteomes" id="UP000007934"/>
    </source>
</evidence>
<dbReference type="EMBL" id="FQ670179">
    <property type="protein sequence ID" value="CBY83448.1"/>
    <property type="molecule type" value="Genomic_DNA"/>
</dbReference>
<dbReference type="STRING" id="936155.HFELIS_13640"/>